<evidence type="ECO:0000256" key="1">
    <source>
        <dbReference type="SAM" id="MobiDB-lite"/>
    </source>
</evidence>
<protein>
    <submittedName>
        <fullName evidence="2">Uncharacterized protein</fullName>
    </submittedName>
</protein>
<gene>
    <name evidence="2" type="ORF">NCTC10392_05691</name>
</gene>
<dbReference type="AlphaFoldDB" id="A0A379ILQ9"/>
<proteinExistence type="predicted"/>
<feature type="region of interest" description="Disordered" evidence="1">
    <location>
        <begin position="1"/>
        <end position="22"/>
    </location>
</feature>
<accession>A0A379ILQ9</accession>
<organism evidence="2 3">
    <name type="scientific">Pseudomonas fluorescens</name>
    <dbReference type="NCBI Taxonomy" id="294"/>
    <lineage>
        <taxon>Bacteria</taxon>
        <taxon>Pseudomonadati</taxon>
        <taxon>Pseudomonadota</taxon>
        <taxon>Gammaproteobacteria</taxon>
        <taxon>Pseudomonadales</taxon>
        <taxon>Pseudomonadaceae</taxon>
        <taxon>Pseudomonas</taxon>
    </lineage>
</organism>
<dbReference type="Proteomes" id="UP000255125">
    <property type="component" value="Unassembled WGS sequence"/>
</dbReference>
<dbReference type="EMBL" id="UGUS01000002">
    <property type="protein sequence ID" value="SUD34971.1"/>
    <property type="molecule type" value="Genomic_DNA"/>
</dbReference>
<dbReference type="KEGG" id="pfn:HZ99_17225"/>
<sequence length="89" mass="9983">MPNASFANNHVSINHNNHLPHTATRLERTAQTIEKALTRLNLTESDRPSAALNRKLHDSTAHLYELGKSTRVSLPLARSLFFEQANPEV</sequence>
<reference evidence="2 3" key="1">
    <citation type="submission" date="2018-06" db="EMBL/GenBank/DDBJ databases">
        <authorList>
            <consortium name="Pathogen Informatics"/>
            <person name="Doyle S."/>
        </authorList>
    </citation>
    <scope>NUCLEOTIDE SEQUENCE [LARGE SCALE GENOMIC DNA]</scope>
    <source>
        <strain evidence="2 3">NCTC10392</strain>
    </source>
</reference>
<feature type="compositionally biased region" description="Polar residues" evidence="1">
    <location>
        <begin position="1"/>
        <end position="19"/>
    </location>
</feature>
<evidence type="ECO:0000313" key="2">
    <source>
        <dbReference type="EMBL" id="SUD34971.1"/>
    </source>
</evidence>
<name>A0A379ILQ9_PSEFL</name>
<evidence type="ECO:0000313" key="3">
    <source>
        <dbReference type="Proteomes" id="UP000255125"/>
    </source>
</evidence>
<dbReference type="RefSeq" id="WP_038444551.1">
    <property type="nucleotide sequence ID" value="NZ_CP008896.1"/>
</dbReference>